<sequence length="143" mass="16066">MLLLPIDYAGCVENPHFSSMDRQYCKRGWSALVYRANASLKIAAFLPKDKEGLKINVVGLQQGLYLAFGATDGSEKLRSLYVVETVTATEISLKPVEECNVPAIYEIDIAGRYSLYLLEAKQAMLEAQINDVRKWLLEYKGNK</sequence>
<dbReference type="RefSeq" id="WP_139272530.1">
    <property type="nucleotide sequence ID" value="NZ_FNUD01000002.1"/>
</dbReference>
<gene>
    <name evidence="1" type="ORF">SAMN04489800_1585</name>
</gene>
<keyword evidence="2" id="KW-1185">Reference proteome</keyword>
<comment type="caution">
    <text evidence="1">The sequence shown here is derived from an EMBL/GenBank/DDBJ whole genome shotgun (WGS) entry which is preliminary data.</text>
</comment>
<dbReference type="Proteomes" id="UP000183613">
    <property type="component" value="Unassembled WGS sequence"/>
</dbReference>
<evidence type="ECO:0000313" key="1">
    <source>
        <dbReference type="EMBL" id="SEE64670.1"/>
    </source>
</evidence>
<name>A0A1H5KJ05_PSEDM</name>
<evidence type="ECO:0000313" key="2">
    <source>
        <dbReference type="Proteomes" id="UP000183613"/>
    </source>
</evidence>
<organism evidence="1 2">
    <name type="scientific">Pseudomonas deceptionensis</name>
    <dbReference type="NCBI Taxonomy" id="882211"/>
    <lineage>
        <taxon>Bacteria</taxon>
        <taxon>Pseudomonadati</taxon>
        <taxon>Pseudomonadota</taxon>
        <taxon>Gammaproteobacteria</taxon>
        <taxon>Pseudomonadales</taxon>
        <taxon>Pseudomonadaceae</taxon>
        <taxon>Pseudomonas</taxon>
    </lineage>
</organism>
<reference evidence="1" key="1">
    <citation type="submission" date="2016-10" db="EMBL/GenBank/DDBJ databases">
        <authorList>
            <person name="Varghese N."/>
            <person name="Submissions S."/>
        </authorList>
    </citation>
    <scope>NUCLEOTIDE SEQUENCE [LARGE SCALE GENOMIC DNA]</scope>
    <source>
        <strain evidence="1">LMG 25555</strain>
    </source>
</reference>
<accession>A0A1H5KJ05</accession>
<dbReference type="AlphaFoldDB" id="A0A1H5KJ05"/>
<proteinExistence type="predicted"/>
<dbReference type="EMBL" id="FNUD01000002">
    <property type="protein sequence ID" value="SEE64670.1"/>
    <property type="molecule type" value="Genomic_DNA"/>
</dbReference>
<protein>
    <submittedName>
        <fullName evidence="1">Uncharacterized protein</fullName>
    </submittedName>
</protein>